<sequence>MLTAPAGKATYCEHCVQVTLRRPLLAMLEAGVFVDHGRQRHLRAAVSPRVSLPLFERNMMTCIKAAPTQHTAVPSMIKATTGAAAPWERHLLRLYVDQRALRL</sequence>
<evidence type="ECO:0000313" key="1">
    <source>
        <dbReference type="EMBL" id="TDZ27602.1"/>
    </source>
</evidence>
<evidence type="ECO:0000313" key="2">
    <source>
        <dbReference type="Proteomes" id="UP000295703"/>
    </source>
</evidence>
<dbReference type="AlphaFoldDB" id="A0A4R8PPN8"/>
<accession>A0A4R8PPN8</accession>
<comment type="caution">
    <text evidence="1">The sequence shown here is derived from an EMBL/GenBank/DDBJ whole genome shotgun (WGS) entry which is preliminary data.</text>
</comment>
<protein>
    <submittedName>
        <fullName evidence="1">Uncharacterized protein</fullName>
    </submittedName>
</protein>
<dbReference type="Proteomes" id="UP000295703">
    <property type="component" value="Unassembled WGS sequence"/>
</dbReference>
<organism evidence="1 2">
    <name type="scientific">Colletotrichum trifolii</name>
    <dbReference type="NCBI Taxonomy" id="5466"/>
    <lineage>
        <taxon>Eukaryota</taxon>
        <taxon>Fungi</taxon>
        <taxon>Dikarya</taxon>
        <taxon>Ascomycota</taxon>
        <taxon>Pezizomycotina</taxon>
        <taxon>Sordariomycetes</taxon>
        <taxon>Hypocreomycetidae</taxon>
        <taxon>Glomerellales</taxon>
        <taxon>Glomerellaceae</taxon>
        <taxon>Colletotrichum</taxon>
        <taxon>Colletotrichum orbiculare species complex</taxon>
    </lineage>
</organism>
<reference evidence="1 2" key="1">
    <citation type="submission" date="2018-12" db="EMBL/GenBank/DDBJ databases">
        <title>Genome sequence and assembly of Colletotrichum trifolii.</title>
        <authorList>
            <person name="Gan P."/>
            <person name="Shirasu K."/>
        </authorList>
    </citation>
    <scope>NUCLEOTIDE SEQUENCE [LARGE SCALE GENOMIC DNA]</scope>
    <source>
        <strain evidence="1 2">543-2</strain>
    </source>
</reference>
<keyword evidence="2" id="KW-1185">Reference proteome</keyword>
<gene>
    <name evidence="1" type="ORF">CTRI78_v012236</name>
</gene>
<proteinExistence type="predicted"/>
<name>A0A4R8PPN8_COLTR</name>
<dbReference type="EMBL" id="RYZW01003050">
    <property type="protein sequence ID" value="TDZ27602.1"/>
    <property type="molecule type" value="Genomic_DNA"/>
</dbReference>